<organism evidence="1 2">
    <name type="scientific">Methylocella tundrae</name>
    <dbReference type="NCBI Taxonomy" id="227605"/>
    <lineage>
        <taxon>Bacteria</taxon>
        <taxon>Pseudomonadati</taxon>
        <taxon>Pseudomonadota</taxon>
        <taxon>Alphaproteobacteria</taxon>
        <taxon>Hyphomicrobiales</taxon>
        <taxon>Beijerinckiaceae</taxon>
        <taxon>Methylocella</taxon>
    </lineage>
</organism>
<dbReference type="RefSeq" id="WP_134487391.1">
    <property type="nucleotide sequence ID" value="NZ_CP139089.1"/>
</dbReference>
<dbReference type="EMBL" id="LR536450">
    <property type="protein sequence ID" value="VFU07834.1"/>
    <property type="molecule type" value="Genomic_DNA"/>
</dbReference>
<evidence type="ECO:0008006" key="3">
    <source>
        <dbReference type="Google" id="ProtNLM"/>
    </source>
</evidence>
<dbReference type="SUPFAM" id="SSF52540">
    <property type="entry name" value="P-loop containing nucleoside triphosphate hydrolases"/>
    <property type="match status" value="1"/>
</dbReference>
<dbReference type="InterPro" id="IPR027417">
    <property type="entry name" value="P-loop_NTPase"/>
</dbReference>
<dbReference type="Gene3D" id="3.40.50.300">
    <property type="entry name" value="P-loop containing nucleotide triphosphate hydrolases"/>
    <property type="match status" value="1"/>
</dbReference>
<sequence>MNNIPRIIIHVGAPKTGSTYLQKRLRADPAHLRRNGIYVPVLPSVAQMAGNAKLLATVLSKRASLSFERIFPNIDVTRLRPTAIVSELLRDWRSDEEAIVLSAENFRPEHAGALRELLPTCRACVIVLFVRRQDQWIESYFNQLTKTADVAEDLSSFVTRLCDTQGERFCRPDWNAHYEAWRHAFGACNIVFYDEARSDLFSAFLSAAGLPIVPDLIEVPPAQVSLNIHDLAYLLALERPFSHADFVRRRAAGEQASKRLASGVRSILGGAEHEKLRQRFEASNHNLLIALGRANEPKLLQLTPSTRRCDLNEVYASDDYVRYRKLADEIFSAQPRGSV</sequence>
<dbReference type="AlphaFoldDB" id="A0A4U8YYG1"/>
<name>A0A4U8YYG1_METTU</name>
<dbReference type="OrthoDB" id="5148558at2"/>
<protein>
    <recommendedName>
        <fullName evidence="3">Sulfotransferase family protein</fullName>
    </recommendedName>
</protein>
<evidence type="ECO:0000313" key="1">
    <source>
        <dbReference type="EMBL" id="VFU07834.1"/>
    </source>
</evidence>
<dbReference type="KEGG" id="mtun:MTUNDRAET4_0941"/>
<accession>A0A4U8YYG1</accession>
<reference evidence="1 2" key="1">
    <citation type="submission" date="2019-03" db="EMBL/GenBank/DDBJ databases">
        <authorList>
            <person name="Kox A.R. M."/>
        </authorList>
    </citation>
    <scope>NUCLEOTIDE SEQUENCE [LARGE SCALE GENOMIC DNA]</scope>
    <source>
        <strain evidence="1">MTUNDRAET4 annotated genome</strain>
    </source>
</reference>
<dbReference type="Proteomes" id="UP000294360">
    <property type="component" value="Chromosome"/>
</dbReference>
<proteinExistence type="predicted"/>
<evidence type="ECO:0000313" key="2">
    <source>
        <dbReference type="Proteomes" id="UP000294360"/>
    </source>
</evidence>
<gene>
    <name evidence="1" type="ORF">MTUNDRAET4_0941</name>
</gene>